<dbReference type="PaxDb" id="2850-Phatr40550"/>
<dbReference type="AlphaFoldDB" id="B7GBU5"/>
<proteinExistence type="predicted"/>
<keyword evidence="3" id="KW-1185">Reference proteome</keyword>
<keyword evidence="1" id="KW-0472">Membrane</keyword>
<gene>
    <name evidence="2" type="ORF">PHATRDRAFT_40550</name>
</gene>
<dbReference type="RefSeq" id="XP_002184589.1">
    <property type="nucleotide sequence ID" value="XM_002184553.1"/>
</dbReference>
<protein>
    <submittedName>
        <fullName evidence="2">Uncharacterized protein</fullName>
    </submittedName>
</protein>
<reference evidence="2 3" key="1">
    <citation type="journal article" date="2008" name="Nature">
        <title>The Phaeodactylum genome reveals the evolutionary history of diatom genomes.</title>
        <authorList>
            <person name="Bowler C."/>
            <person name="Allen A.E."/>
            <person name="Badger J.H."/>
            <person name="Grimwood J."/>
            <person name="Jabbari K."/>
            <person name="Kuo A."/>
            <person name="Maheswari U."/>
            <person name="Martens C."/>
            <person name="Maumus F."/>
            <person name="Otillar R.P."/>
            <person name="Rayko E."/>
            <person name="Salamov A."/>
            <person name="Vandepoele K."/>
            <person name="Beszteri B."/>
            <person name="Gruber A."/>
            <person name="Heijde M."/>
            <person name="Katinka M."/>
            <person name="Mock T."/>
            <person name="Valentin K."/>
            <person name="Verret F."/>
            <person name="Berges J.A."/>
            <person name="Brownlee C."/>
            <person name="Cadoret J.P."/>
            <person name="Chiovitti A."/>
            <person name="Choi C.J."/>
            <person name="Coesel S."/>
            <person name="De Martino A."/>
            <person name="Detter J.C."/>
            <person name="Durkin C."/>
            <person name="Falciatore A."/>
            <person name="Fournet J."/>
            <person name="Haruta M."/>
            <person name="Huysman M.J."/>
            <person name="Jenkins B.D."/>
            <person name="Jiroutova K."/>
            <person name="Jorgensen R.E."/>
            <person name="Joubert Y."/>
            <person name="Kaplan A."/>
            <person name="Kroger N."/>
            <person name="Kroth P.G."/>
            <person name="La Roche J."/>
            <person name="Lindquist E."/>
            <person name="Lommer M."/>
            <person name="Martin-Jezequel V."/>
            <person name="Lopez P.J."/>
            <person name="Lucas S."/>
            <person name="Mangogna M."/>
            <person name="McGinnis K."/>
            <person name="Medlin L.K."/>
            <person name="Montsant A."/>
            <person name="Oudot-Le Secq M.P."/>
            <person name="Napoli C."/>
            <person name="Obornik M."/>
            <person name="Parker M.S."/>
            <person name="Petit J.L."/>
            <person name="Porcel B.M."/>
            <person name="Poulsen N."/>
            <person name="Robison M."/>
            <person name="Rychlewski L."/>
            <person name="Rynearson T.A."/>
            <person name="Schmutz J."/>
            <person name="Shapiro H."/>
            <person name="Siaut M."/>
            <person name="Stanley M."/>
            <person name="Sussman M.R."/>
            <person name="Taylor A.R."/>
            <person name="Vardi A."/>
            <person name="von Dassow P."/>
            <person name="Vyverman W."/>
            <person name="Willis A."/>
            <person name="Wyrwicz L.S."/>
            <person name="Rokhsar D.S."/>
            <person name="Weissenbach J."/>
            <person name="Armbrust E.V."/>
            <person name="Green B.R."/>
            <person name="Van de Peer Y."/>
            <person name="Grigoriev I.V."/>
        </authorList>
    </citation>
    <scope>NUCLEOTIDE SEQUENCE [LARGE SCALE GENOMIC DNA]</scope>
    <source>
        <strain evidence="2 3">CCAP 1055/1</strain>
    </source>
</reference>
<feature type="transmembrane region" description="Helical" evidence="1">
    <location>
        <begin position="213"/>
        <end position="236"/>
    </location>
</feature>
<evidence type="ECO:0000313" key="2">
    <source>
        <dbReference type="EMBL" id="EEC43988.1"/>
    </source>
</evidence>
<dbReference type="HOGENOM" id="CLU_1216797_0_0_1"/>
<dbReference type="EMBL" id="CM000626">
    <property type="protein sequence ID" value="EEC43988.1"/>
    <property type="molecule type" value="Genomic_DNA"/>
</dbReference>
<dbReference type="InParanoid" id="B7GBU5"/>
<name>B7GBU5_PHATC</name>
<evidence type="ECO:0000313" key="3">
    <source>
        <dbReference type="Proteomes" id="UP000000759"/>
    </source>
</evidence>
<organism evidence="2 3">
    <name type="scientific">Phaeodactylum tricornutum (strain CCAP 1055/1)</name>
    <dbReference type="NCBI Taxonomy" id="556484"/>
    <lineage>
        <taxon>Eukaryota</taxon>
        <taxon>Sar</taxon>
        <taxon>Stramenopiles</taxon>
        <taxon>Ochrophyta</taxon>
        <taxon>Bacillariophyta</taxon>
        <taxon>Bacillariophyceae</taxon>
        <taxon>Bacillariophycidae</taxon>
        <taxon>Naviculales</taxon>
        <taxon>Phaeodactylaceae</taxon>
        <taxon>Phaeodactylum</taxon>
    </lineage>
</organism>
<reference evidence="3" key="2">
    <citation type="submission" date="2008-08" db="EMBL/GenBank/DDBJ databases">
        <authorList>
            <consortium name="Diatom Consortium"/>
            <person name="Grigoriev I."/>
            <person name="Grimwood J."/>
            <person name="Kuo A."/>
            <person name="Otillar R.P."/>
            <person name="Salamov A."/>
            <person name="Detter J.C."/>
            <person name="Lindquist E."/>
            <person name="Shapiro H."/>
            <person name="Lucas S."/>
            <person name="Glavina del Rio T."/>
            <person name="Pitluck S."/>
            <person name="Rokhsar D."/>
            <person name="Bowler C."/>
        </authorList>
    </citation>
    <scope>GENOME REANNOTATION</scope>
    <source>
        <strain evidence="3">CCAP 1055/1</strain>
    </source>
</reference>
<dbReference type="KEGG" id="pti:PHATRDRAFT_40550"/>
<keyword evidence="1" id="KW-0812">Transmembrane</keyword>
<sequence length="237" mass="26235">MCTFIRMMRMNNFAVTLMRQRNDNDAAKTILRTLELLRETASGFIPSTSELERWRLMGEVVSVVLSNAFVNELCGAVDGVDSSTPAFYSRAMIFSVDSRRIATPTSENLATISMVLLFNAALALQRDGLRTGQSSVVQQALPVYMKIIGILGPLDLHGSHIPDTLKTISLATSVNIAHVHLEFYNRLEAKIWQTHFSVAFQCMERSHMNFDDFAIFAMNAFVFSIEGGVGFLTAAAA</sequence>
<dbReference type="GeneID" id="7198448"/>
<dbReference type="Proteomes" id="UP000000759">
    <property type="component" value="Chromosome 24"/>
</dbReference>
<evidence type="ECO:0000256" key="1">
    <source>
        <dbReference type="SAM" id="Phobius"/>
    </source>
</evidence>
<keyword evidence="1" id="KW-1133">Transmembrane helix</keyword>
<accession>B7GBU5</accession>